<evidence type="ECO:0000313" key="8">
    <source>
        <dbReference type="Proteomes" id="UP000184330"/>
    </source>
</evidence>
<dbReference type="EMBL" id="FJOG01000053">
    <property type="protein sequence ID" value="CZR68258.1"/>
    <property type="molecule type" value="Genomic_DNA"/>
</dbReference>
<dbReference type="Pfam" id="PF11779">
    <property type="entry name" value="SPT_ssu-like"/>
    <property type="match status" value="1"/>
</dbReference>
<protein>
    <submittedName>
        <fullName evidence="7">Uncharacterized protein</fullName>
    </submittedName>
</protein>
<reference evidence="7 8" key="1">
    <citation type="submission" date="2016-03" db="EMBL/GenBank/DDBJ databases">
        <authorList>
            <person name="Ploux O."/>
        </authorList>
    </citation>
    <scope>NUCLEOTIDE SEQUENCE [LARGE SCALE GENOMIC DNA]</scope>
    <source>
        <strain evidence="7 8">UAMH 11012</strain>
    </source>
</reference>
<evidence type="ECO:0000256" key="6">
    <source>
        <dbReference type="SAM" id="Phobius"/>
    </source>
</evidence>
<evidence type="ECO:0000313" key="7">
    <source>
        <dbReference type="EMBL" id="CZR68258.1"/>
    </source>
</evidence>
<keyword evidence="5 6" id="KW-0472">Membrane</keyword>
<evidence type="ECO:0000256" key="4">
    <source>
        <dbReference type="ARBA" id="ARBA00022989"/>
    </source>
</evidence>
<evidence type="ECO:0000256" key="2">
    <source>
        <dbReference type="ARBA" id="ARBA00022692"/>
    </source>
</evidence>
<evidence type="ECO:0000256" key="5">
    <source>
        <dbReference type="ARBA" id="ARBA00023136"/>
    </source>
</evidence>
<dbReference type="AlphaFoldDB" id="A0A1L7XTF4"/>
<feature type="transmembrane region" description="Helical" evidence="6">
    <location>
        <begin position="125"/>
        <end position="147"/>
    </location>
</feature>
<dbReference type="InterPro" id="IPR024512">
    <property type="entry name" value="Ser_palmitoyltrfase_ssu-like"/>
</dbReference>
<keyword evidence="3" id="KW-0256">Endoplasmic reticulum</keyword>
<comment type="subcellular location">
    <subcellularLocation>
        <location evidence="1">Endoplasmic reticulum membrane</location>
        <topology evidence="1">Multi-pass membrane protein</topology>
    </subcellularLocation>
</comment>
<gene>
    <name evidence="7" type="ORF">PAC_18157</name>
</gene>
<dbReference type="GO" id="GO:0005789">
    <property type="term" value="C:endoplasmic reticulum membrane"/>
    <property type="evidence" value="ECO:0007669"/>
    <property type="project" value="UniProtKB-SubCell"/>
</dbReference>
<evidence type="ECO:0000256" key="1">
    <source>
        <dbReference type="ARBA" id="ARBA00004477"/>
    </source>
</evidence>
<sequence length="219" mass="25494">MSLYKAPSTTPRDRSLLGQILAHIRLLHYQYEVTFSPYVMTPGEKFVLNTIVILVLSLLAMGIVCYLPPLLMRAGSRFFWLYNGRGDELIVNITVSMWNEMAHDRLQFHRYCVTFPVYGLHPFEIYILHRLALLSTLLILGTAFWVFRLGSMLRWHCGTFIYKAHKVTNDRHILQDRESGMEDLNQGMGFCCQADVHTLGHRHLERISNKQDSRTIETY</sequence>
<dbReference type="STRING" id="576137.A0A1L7XTF4"/>
<dbReference type="OrthoDB" id="202672at2759"/>
<accession>A0A1L7XTF4</accession>
<dbReference type="Proteomes" id="UP000184330">
    <property type="component" value="Unassembled WGS sequence"/>
</dbReference>
<feature type="transmembrane region" description="Helical" evidence="6">
    <location>
        <begin position="46"/>
        <end position="71"/>
    </location>
</feature>
<evidence type="ECO:0000256" key="3">
    <source>
        <dbReference type="ARBA" id="ARBA00022824"/>
    </source>
</evidence>
<keyword evidence="2 6" id="KW-0812">Transmembrane</keyword>
<keyword evidence="8" id="KW-1185">Reference proteome</keyword>
<organism evidence="7 8">
    <name type="scientific">Phialocephala subalpina</name>
    <dbReference type="NCBI Taxonomy" id="576137"/>
    <lineage>
        <taxon>Eukaryota</taxon>
        <taxon>Fungi</taxon>
        <taxon>Dikarya</taxon>
        <taxon>Ascomycota</taxon>
        <taxon>Pezizomycotina</taxon>
        <taxon>Leotiomycetes</taxon>
        <taxon>Helotiales</taxon>
        <taxon>Mollisiaceae</taxon>
        <taxon>Phialocephala</taxon>
        <taxon>Phialocephala fortinii species complex</taxon>
    </lineage>
</organism>
<name>A0A1L7XTF4_9HELO</name>
<keyword evidence="4 6" id="KW-1133">Transmembrane helix</keyword>
<proteinExistence type="predicted"/>